<feature type="compositionally biased region" description="Basic and acidic residues" evidence="4">
    <location>
        <begin position="195"/>
        <end position="204"/>
    </location>
</feature>
<feature type="domain" description="ABC transporter" evidence="5">
    <location>
        <begin position="306"/>
        <end position="553"/>
    </location>
</feature>
<protein>
    <submittedName>
        <fullName evidence="6">ATP-binding cassette domain-containing protein</fullName>
    </submittedName>
</protein>
<dbReference type="InterPro" id="IPR027417">
    <property type="entry name" value="P-loop_NTPase"/>
</dbReference>
<keyword evidence="1" id="KW-0813">Transport</keyword>
<dbReference type="Proteomes" id="UP000283644">
    <property type="component" value="Unassembled WGS sequence"/>
</dbReference>
<dbReference type="GO" id="GO:0016887">
    <property type="term" value="F:ATP hydrolysis activity"/>
    <property type="evidence" value="ECO:0007669"/>
    <property type="project" value="InterPro"/>
</dbReference>
<evidence type="ECO:0000256" key="2">
    <source>
        <dbReference type="ARBA" id="ARBA00022741"/>
    </source>
</evidence>
<feature type="region of interest" description="Disordered" evidence="4">
    <location>
        <begin position="1"/>
        <end position="302"/>
    </location>
</feature>
<dbReference type="OrthoDB" id="9805514at2"/>
<gene>
    <name evidence="6" type="ORF">D0Z08_27020</name>
</gene>
<keyword evidence="3 6" id="KW-0067">ATP-binding</keyword>
<comment type="caution">
    <text evidence="6">The sequence shown here is derived from an EMBL/GenBank/DDBJ whole genome shotgun (WGS) entry which is preliminary data.</text>
</comment>
<dbReference type="PROSITE" id="PS50893">
    <property type="entry name" value="ABC_TRANSPORTER_2"/>
    <property type="match status" value="1"/>
</dbReference>
<dbReference type="GO" id="GO:0005524">
    <property type="term" value="F:ATP binding"/>
    <property type="evidence" value="ECO:0007669"/>
    <property type="project" value="UniProtKB-KW"/>
</dbReference>
<keyword evidence="7" id="KW-1185">Reference proteome</keyword>
<dbReference type="Pfam" id="PF00005">
    <property type="entry name" value="ABC_tran"/>
    <property type="match status" value="1"/>
</dbReference>
<evidence type="ECO:0000256" key="3">
    <source>
        <dbReference type="ARBA" id="ARBA00022840"/>
    </source>
</evidence>
<proteinExistence type="predicted"/>
<dbReference type="SMART" id="SM00382">
    <property type="entry name" value="AAA"/>
    <property type="match status" value="1"/>
</dbReference>
<reference evidence="6 7" key="1">
    <citation type="submission" date="2018-09" db="EMBL/GenBank/DDBJ databases">
        <title>Genome sequencing of Nocardioides immobilis CCTCC AB 2017083 for comparison to Nocardioides silvaticus.</title>
        <authorList>
            <person name="Li C."/>
            <person name="Wang G."/>
        </authorList>
    </citation>
    <scope>NUCLEOTIDE SEQUENCE [LARGE SCALE GENOMIC DNA]</scope>
    <source>
        <strain evidence="6 7">CCTCC AB 2017083</strain>
    </source>
</reference>
<dbReference type="AlphaFoldDB" id="A0A417XUE5"/>
<evidence type="ECO:0000313" key="7">
    <source>
        <dbReference type="Proteomes" id="UP000283644"/>
    </source>
</evidence>
<dbReference type="SUPFAM" id="SSF52540">
    <property type="entry name" value="P-loop containing nucleoside triphosphate hydrolases"/>
    <property type="match status" value="1"/>
</dbReference>
<dbReference type="EMBL" id="QXGH01000038">
    <property type="protein sequence ID" value="RHW23956.1"/>
    <property type="molecule type" value="Genomic_DNA"/>
</dbReference>
<feature type="compositionally biased region" description="Basic residues" evidence="4">
    <location>
        <begin position="102"/>
        <end position="120"/>
    </location>
</feature>
<organism evidence="6 7">
    <name type="scientific">Nocardioides immobilis</name>
    <dbReference type="NCBI Taxonomy" id="2049295"/>
    <lineage>
        <taxon>Bacteria</taxon>
        <taxon>Bacillati</taxon>
        <taxon>Actinomycetota</taxon>
        <taxon>Actinomycetes</taxon>
        <taxon>Propionibacteriales</taxon>
        <taxon>Nocardioidaceae</taxon>
        <taxon>Nocardioides</taxon>
    </lineage>
</organism>
<feature type="compositionally biased region" description="Basic residues" evidence="4">
    <location>
        <begin position="1"/>
        <end position="14"/>
    </location>
</feature>
<feature type="compositionally biased region" description="Basic residues" evidence="4">
    <location>
        <begin position="66"/>
        <end position="87"/>
    </location>
</feature>
<feature type="compositionally biased region" description="Low complexity" evidence="4">
    <location>
        <begin position="22"/>
        <end position="34"/>
    </location>
</feature>
<dbReference type="InterPro" id="IPR003593">
    <property type="entry name" value="AAA+_ATPase"/>
</dbReference>
<feature type="compositionally biased region" description="Basic and acidic residues" evidence="4">
    <location>
        <begin position="121"/>
        <end position="154"/>
    </location>
</feature>
<evidence type="ECO:0000259" key="5">
    <source>
        <dbReference type="PROSITE" id="PS50893"/>
    </source>
</evidence>
<dbReference type="CDD" id="cd03219">
    <property type="entry name" value="ABC_Mj1267_LivG_branched"/>
    <property type="match status" value="1"/>
</dbReference>
<keyword evidence="2" id="KW-0547">Nucleotide-binding</keyword>
<dbReference type="InterPro" id="IPR051120">
    <property type="entry name" value="ABC_AA/LPS_Transport"/>
</dbReference>
<dbReference type="Pfam" id="PF12399">
    <property type="entry name" value="BCA_ABC_TP_C"/>
    <property type="match status" value="1"/>
</dbReference>
<dbReference type="Gene3D" id="3.40.50.300">
    <property type="entry name" value="P-loop containing nucleotide triphosphate hydrolases"/>
    <property type="match status" value="1"/>
</dbReference>
<dbReference type="InterPro" id="IPR003439">
    <property type="entry name" value="ABC_transporter-like_ATP-bd"/>
</dbReference>
<dbReference type="PANTHER" id="PTHR45772:SF1">
    <property type="entry name" value="ABC TRANSPORTER ATP-BINDING PROTEIN"/>
    <property type="match status" value="1"/>
</dbReference>
<evidence type="ECO:0000256" key="4">
    <source>
        <dbReference type="SAM" id="MobiDB-lite"/>
    </source>
</evidence>
<accession>A0A417XUE5</accession>
<dbReference type="InterPro" id="IPR032823">
    <property type="entry name" value="BCA_ABC_TP_C"/>
</dbReference>
<dbReference type="GO" id="GO:0005886">
    <property type="term" value="C:plasma membrane"/>
    <property type="evidence" value="ECO:0007669"/>
    <property type="project" value="TreeGrafter"/>
</dbReference>
<dbReference type="PANTHER" id="PTHR45772">
    <property type="entry name" value="CONSERVED COMPONENT OF ABC TRANSPORTER FOR NATURAL AMINO ACIDS-RELATED"/>
    <property type="match status" value="1"/>
</dbReference>
<evidence type="ECO:0000313" key="6">
    <source>
        <dbReference type="EMBL" id="RHW23956.1"/>
    </source>
</evidence>
<evidence type="ECO:0000256" key="1">
    <source>
        <dbReference type="ARBA" id="ARBA00022448"/>
    </source>
</evidence>
<sequence>MSHRRLRSGRRFPRPRSPPSPHSATGATRTSGSSVLPSRNRPRKARRSTHAEGHATARSLWDVGHRAHRRVPGRRRGRSRSRARRKRGGQEHAPTGALRHPPPPRRSSHSRIHRVRGTRSPRREPTSDRPRGIDPVPRRQADLQRAERRGEPARGRRRSRDSNTSCGHRASYGVGPLPPAGTAQGAVSRAALRGRAADAGDRPGSHGPTPPPPAGRAFAGARAPDGRQRRRHHRGDPPSGHLGPPRRAERSHGPRGLRPRGSAGKRQCLRHRARGPLGSQRRASRSLPGRNTGADARRSPAVNAQLRAEQVTVSFGAVKALDDVSISVSPGGIHAVIGPNGAGKSTLFNVLSGVYPVTSGTVVFADLDVTKSRPHKLVRAGLARTYQNIVLGHVTVEEAILLGRHHLTRAGFLRCALRTPGARAEAKAARQSVHHLAEMLGLADSLHRIATELPYGDQKRVELARALAAEPEVLLLDEPVAGMNGHEKDEMTELLATIHARGDTTMVLVEHDMRMVLSLATHCTVLDFGRVIADGSPAYVASHPEVLRAYLGSAHAPREVTP</sequence>
<dbReference type="FunFam" id="3.40.50.300:FF:000421">
    <property type="entry name" value="Branched-chain amino acid ABC transporter ATP-binding protein"/>
    <property type="match status" value="1"/>
</dbReference>
<name>A0A417XUE5_9ACTN</name>